<reference evidence="2 3" key="2">
    <citation type="submission" date="2019-09" db="EMBL/GenBank/DDBJ databases">
        <authorList>
            <person name="Mazur A."/>
        </authorList>
    </citation>
    <scope>NUCLEOTIDE SEQUENCE [LARGE SCALE GENOMIC DNA]</scope>
    <source>
        <strain evidence="2 3">3729k</strain>
    </source>
</reference>
<sequence length="214" mass="23378">MPRWIWLFLAIAVAALLWAASRGPTTPVAADAGAERACLAVPREAVALGRPPHQSSVPGGVGPFRHGEFTLAPLAGFALEARVLGREDYRFDREAALSPTDLALGWGAMADPQVYDRLDISQSGRWYRYRWGAEGPPIPAHEIVRSSANMHMIPADSRVAAALSRVRQGQTVRLRGWLIEAGHADGYRWRSSLSREDSGDGACELIFVCELEAY</sequence>
<gene>
    <name evidence="2" type="ORF">F0415_10635</name>
</gene>
<feature type="signal peptide" evidence="1">
    <location>
        <begin position="1"/>
        <end position="19"/>
    </location>
</feature>
<dbReference type="RefSeq" id="WP_149861201.1">
    <property type="nucleotide sequence ID" value="NZ_VUOD01000009.1"/>
</dbReference>
<evidence type="ECO:0000256" key="1">
    <source>
        <dbReference type="SAM" id="SignalP"/>
    </source>
</evidence>
<evidence type="ECO:0000313" key="3">
    <source>
        <dbReference type="Proteomes" id="UP000322165"/>
    </source>
</evidence>
<dbReference type="EMBL" id="VUOD01000009">
    <property type="protein sequence ID" value="KAA2284196.1"/>
    <property type="molecule type" value="Genomic_DNA"/>
</dbReference>
<feature type="chain" id="PRO_5022725469" description="SH3 domain-containing protein" evidence="1">
    <location>
        <begin position="20"/>
        <end position="214"/>
    </location>
</feature>
<dbReference type="Proteomes" id="UP000322165">
    <property type="component" value="Unassembled WGS sequence"/>
</dbReference>
<reference evidence="2 3" key="1">
    <citation type="submission" date="2019-09" db="EMBL/GenBank/DDBJ databases">
        <title>Arenimonas chukotkensis sp. nov., a bacterium isolated from Chukotka hot spring, Arctic region, Russia.</title>
        <authorList>
            <person name="Zayulina K.S."/>
            <person name="Prokofeva M.I."/>
            <person name="Elcheninov A.G."/>
            <person name="Novikov A."/>
            <person name="Kochetkova T.V."/>
            <person name="Kublanov I.V."/>
        </authorList>
    </citation>
    <scope>NUCLEOTIDE SEQUENCE [LARGE SCALE GENOMIC DNA]</scope>
    <source>
        <strain evidence="2 3">3729k</strain>
    </source>
</reference>
<keyword evidence="3" id="KW-1185">Reference proteome</keyword>
<evidence type="ECO:0008006" key="4">
    <source>
        <dbReference type="Google" id="ProtNLM"/>
    </source>
</evidence>
<dbReference type="AlphaFoldDB" id="A0A5B2Z7N4"/>
<comment type="caution">
    <text evidence="2">The sequence shown here is derived from an EMBL/GenBank/DDBJ whole genome shotgun (WGS) entry which is preliminary data.</text>
</comment>
<evidence type="ECO:0000313" key="2">
    <source>
        <dbReference type="EMBL" id="KAA2284196.1"/>
    </source>
</evidence>
<protein>
    <recommendedName>
        <fullName evidence="4">SH3 domain-containing protein</fullName>
    </recommendedName>
</protein>
<proteinExistence type="predicted"/>
<keyword evidence="1" id="KW-0732">Signal</keyword>
<accession>A0A5B2Z7N4</accession>
<organism evidence="2 3">
    <name type="scientific">Arenimonas fontis</name>
    <dbReference type="NCBI Taxonomy" id="2608255"/>
    <lineage>
        <taxon>Bacteria</taxon>
        <taxon>Pseudomonadati</taxon>
        <taxon>Pseudomonadota</taxon>
        <taxon>Gammaproteobacteria</taxon>
        <taxon>Lysobacterales</taxon>
        <taxon>Lysobacteraceae</taxon>
        <taxon>Arenimonas</taxon>
    </lineage>
</organism>
<name>A0A5B2Z7N4_9GAMM</name>